<accession>A0A1F6V8K4</accession>
<organism evidence="1 2">
    <name type="scientific">Candidatus Nomurabacteria bacterium RIFCSPHIGHO2_01_FULL_39_10</name>
    <dbReference type="NCBI Taxonomy" id="1801733"/>
    <lineage>
        <taxon>Bacteria</taxon>
        <taxon>Candidatus Nomuraibacteriota</taxon>
    </lineage>
</organism>
<protein>
    <recommendedName>
        <fullName evidence="3">Transcription regulator TrmB N-terminal domain-containing protein</fullName>
    </recommendedName>
</protein>
<comment type="caution">
    <text evidence="1">The sequence shown here is derived from an EMBL/GenBank/DDBJ whole genome shotgun (WGS) entry which is preliminary data.</text>
</comment>
<dbReference type="AlphaFoldDB" id="A0A1F6V8K4"/>
<sequence>MHKNELLVIAQIAQGNVLIHSVARALQVHVSQVYRTVDKMRDLLEVKRGKIEVKKQTFINLLLRELAVYPNLVIPLSDSGLEILSSLLEPKAVSELTVLTGFKRSTIYGKIKEAYAISLIRKQHTKYVFNQKIWPQLSDLFEEFRRYTRVVDSRVPAGSVIYHKTTKEIVFSVRQEVCASVTAFSAYERFGIKILSPTNYYYLPLKKSLSLRTVLKHSLYVADTEKDNRLRLYVMLFYLKYRRKLGLIKHPLLDKMKEILSGKQYVDYPTLAEIKEKAEIYDISI</sequence>
<dbReference type="EMBL" id="MFTJ01000016">
    <property type="protein sequence ID" value="OGI66010.1"/>
    <property type="molecule type" value="Genomic_DNA"/>
</dbReference>
<evidence type="ECO:0000313" key="1">
    <source>
        <dbReference type="EMBL" id="OGI66010.1"/>
    </source>
</evidence>
<evidence type="ECO:0008006" key="3">
    <source>
        <dbReference type="Google" id="ProtNLM"/>
    </source>
</evidence>
<reference evidence="1 2" key="1">
    <citation type="journal article" date="2016" name="Nat. Commun.">
        <title>Thousands of microbial genomes shed light on interconnected biogeochemical processes in an aquifer system.</title>
        <authorList>
            <person name="Anantharaman K."/>
            <person name="Brown C.T."/>
            <person name="Hug L.A."/>
            <person name="Sharon I."/>
            <person name="Castelle C.J."/>
            <person name="Probst A.J."/>
            <person name="Thomas B.C."/>
            <person name="Singh A."/>
            <person name="Wilkins M.J."/>
            <person name="Karaoz U."/>
            <person name="Brodie E.L."/>
            <person name="Williams K.H."/>
            <person name="Hubbard S.S."/>
            <person name="Banfield J.F."/>
        </authorList>
    </citation>
    <scope>NUCLEOTIDE SEQUENCE [LARGE SCALE GENOMIC DNA]</scope>
</reference>
<evidence type="ECO:0000313" key="2">
    <source>
        <dbReference type="Proteomes" id="UP000178700"/>
    </source>
</evidence>
<dbReference type="Proteomes" id="UP000178700">
    <property type="component" value="Unassembled WGS sequence"/>
</dbReference>
<gene>
    <name evidence="1" type="ORF">A2642_04955</name>
</gene>
<name>A0A1F6V8K4_9BACT</name>
<proteinExistence type="predicted"/>